<evidence type="ECO:0000259" key="2">
    <source>
        <dbReference type="Pfam" id="PF02893"/>
    </source>
</evidence>
<dbReference type="Pfam" id="PF02893">
    <property type="entry name" value="GRAM"/>
    <property type="match status" value="1"/>
</dbReference>
<evidence type="ECO:0000313" key="3">
    <source>
        <dbReference type="EMBL" id="JAP64385.1"/>
    </source>
</evidence>
<dbReference type="AlphaFoldDB" id="A0A131XDY7"/>
<feature type="region of interest" description="Disordered" evidence="1">
    <location>
        <begin position="279"/>
        <end position="311"/>
    </location>
</feature>
<dbReference type="PANTHER" id="PTHR31606">
    <property type="entry name" value="WW DOMAIN BINDING PROTEIN 2, ISOFORM E"/>
    <property type="match status" value="1"/>
</dbReference>
<evidence type="ECO:0000256" key="1">
    <source>
        <dbReference type="SAM" id="MobiDB-lite"/>
    </source>
</evidence>
<dbReference type="InterPro" id="IPR044852">
    <property type="entry name" value="WBP2-like"/>
</dbReference>
<sequence length="311" mass="32760">MSLNTAHAPGGVLIFKGEFILLYCDGVELTFEGPDAHQFHGTKKGRIYLTTHRMVFTNSNTKDFLQSFSFPFFTMSNLGLEQPIFGANYIKGTVKAEQNGNWTGKCTFKLKFMKGGAIEFGQAMMEAGKSASQHAAGMAPPPYFPPPGPYYCPPPPAYTPGQGVDYGFNIPYNVFPDAPPANSVFMSDMPPPYPGVNGPPQYYPGGYPAGAPPSYPNGAVPPSGPAPAPGFNVPQAGYSGPPPAQPSGPYQSAAAMAKAAEASQNSAYYNPANPGCMYVPAAPPPSFEQANASAPPEGPPPPYSEGSKKTN</sequence>
<dbReference type="GO" id="GO:0005634">
    <property type="term" value="C:nucleus"/>
    <property type="evidence" value="ECO:0007669"/>
    <property type="project" value="TreeGrafter"/>
</dbReference>
<proteinExistence type="evidence at transcript level"/>
<dbReference type="GO" id="GO:0031490">
    <property type="term" value="F:chromatin DNA binding"/>
    <property type="evidence" value="ECO:0007669"/>
    <property type="project" value="TreeGrafter"/>
</dbReference>
<dbReference type="Gene3D" id="2.30.29.30">
    <property type="entry name" value="Pleckstrin-homology domain (PH domain)/Phosphotyrosine-binding domain (PTB)"/>
    <property type="match status" value="1"/>
</dbReference>
<reference evidence="3" key="1">
    <citation type="journal article" date="2017" name="Ticks Tick Borne Dis.">
        <title>An insight into the sialome of Hyalomma excavatum.</title>
        <authorList>
            <person name="Ribeiro J.M."/>
            <person name="Slovak M."/>
            <person name="Francischetti I.M."/>
        </authorList>
    </citation>
    <scope>NUCLEOTIDE SEQUENCE</scope>
    <source>
        <strain evidence="3">Samish</strain>
        <tissue evidence="3">Salivary glands</tissue>
    </source>
</reference>
<dbReference type="GO" id="GO:0003713">
    <property type="term" value="F:transcription coactivator activity"/>
    <property type="evidence" value="ECO:0007669"/>
    <property type="project" value="InterPro"/>
</dbReference>
<feature type="domain" description="GRAM" evidence="2">
    <location>
        <begin position="41"/>
        <end position="126"/>
    </location>
</feature>
<dbReference type="PANTHER" id="PTHR31606:SF1">
    <property type="entry name" value="WW DOMAIN BINDING PROTEIN 2, ISOFORM E"/>
    <property type="match status" value="1"/>
</dbReference>
<dbReference type="SUPFAM" id="SSF50729">
    <property type="entry name" value="PH domain-like"/>
    <property type="match status" value="1"/>
</dbReference>
<protein>
    <submittedName>
        <fullName evidence="3">Putative ww domain binding protein wbp-2</fullName>
    </submittedName>
</protein>
<dbReference type="InterPro" id="IPR011993">
    <property type="entry name" value="PH-like_dom_sf"/>
</dbReference>
<dbReference type="FunFam" id="2.30.29.30:FF:000338">
    <property type="entry name" value="Uncharacterized protein, isoform D"/>
    <property type="match status" value="1"/>
</dbReference>
<organism evidence="3">
    <name type="scientific">Hyalomma excavatum</name>
    <dbReference type="NCBI Taxonomy" id="257692"/>
    <lineage>
        <taxon>Eukaryota</taxon>
        <taxon>Metazoa</taxon>
        <taxon>Ecdysozoa</taxon>
        <taxon>Arthropoda</taxon>
        <taxon>Chelicerata</taxon>
        <taxon>Arachnida</taxon>
        <taxon>Acari</taxon>
        <taxon>Parasitiformes</taxon>
        <taxon>Ixodida</taxon>
        <taxon>Ixodoidea</taxon>
        <taxon>Ixodidae</taxon>
        <taxon>Hyalomminae</taxon>
        <taxon>Hyalomma</taxon>
    </lineage>
</organism>
<dbReference type="CDD" id="cd13214">
    <property type="entry name" value="PH-GRAM_WBP2"/>
    <property type="match status" value="1"/>
</dbReference>
<dbReference type="EMBL" id="GEFH01004196">
    <property type="protein sequence ID" value="JAP64385.1"/>
    <property type="molecule type" value="mRNA"/>
</dbReference>
<name>A0A131XDY7_9ACAR</name>
<accession>A0A131XDY7</accession>
<dbReference type="InterPro" id="IPR004182">
    <property type="entry name" value="GRAM"/>
</dbReference>
<feature type="region of interest" description="Disordered" evidence="1">
    <location>
        <begin position="214"/>
        <end position="252"/>
    </location>
</feature>